<dbReference type="Gene3D" id="3.90.600.20">
    <property type="match status" value="1"/>
</dbReference>
<name>A0A2V2N229_9EURY</name>
<accession>A0A2V2N229</accession>
<dbReference type="GO" id="GO:0005524">
    <property type="term" value="F:ATP binding"/>
    <property type="evidence" value="ECO:0007669"/>
    <property type="project" value="UniProtKB-KW"/>
</dbReference>
<comment type="caution">
    <text evidence="10">The sequence shown here is derived from an EMBL/GenBank/DDBJ whole genome shotgun (WGS) entry which is preliminary data.</text>
</comment>
<keyword evidence="2 6" id="KW-0436">Ligase</keyword>
<evidence type="ECO:0000256" key="1">
    <source>
        <dbReference type="ARBA" id="ARBA00022490"/>
    </source>
</evidence>
<dbReference type="PANTHER" id="PTHR40705">
    <property type="entry name" value="TRNA(ILE2) 2-AGMATINYLCYTIDINE SYNTHETASE TIAS"/>
    <property type="match status" value="1"/>
</dbReference>
<dbReference type="GO" id="GO:0002101">
    <property type="term" value="P:tRNA wobble cytosine modification"/>
    <property type="evidence" value="ECO:0007669"/>
    <property type="project" value="UniProtKB-UniRule"/>
</dbReference>
<evidence type="ECO:0000259" key="8">
    <source>
        <dbReference type="Pfam" id="PF22641"/>
    </source>
</evidence>
<evidence type="ECO:0000259" key="9">
    <source>
        <dbReference type="Pfam" id="PF23783"/>
    </source>
</evidence>
<evidence type="ECO:0000256" key="6">
    <source>
        <dbReference type="HAMAP-Rule" id="MF_01892"/>
    </source>
</evidence>
<dbReference type="Pfam" id="PF08489">
    <property type="entry name" value="TiaS_FLD"/>
    <property type="match status" value="1"/>
</dbReference>
<comment type="function">
    <text evidence="6">ATP-dependent agmatine transferase that catalyzes the formation of 2-agmatinylcytidine (agm2C) at the wobble position (C34) of tRNA(Ile2), converting the codon specificity from AUG to AUA.</text>
</comment>
<dbReference type="EMBL" id="QGMY01000016">
    <property type="protein sequence ID" value="PWR70197.1"/>
    <property type="molecule type" value="Genomic_DNA"/>
</dbReference>
<feature type="domain" description="TiaS C-terminal zinc ribbon" evidence="9">
    <location>
        <begin position="329"/>
        <end position="368"/>
    </location>
</feature>
<organism evidence="10 11">
    <name type="scientific">Methanospirillum lacunae</name>
    <dbReference type="NCBI Taxonomy" id="668570"/>
    <lineage>
        <taxon>Archaea</taxon>
        <taxon>Methanobacteriati</taxon>
        <taxon>Methanobacteriota</taxon>
        <taxon>Stenosarchaea group</taxon>
        <taxon>Methanomicrobia</taxon>
        <taxon>Methanomicrobiales</taxon>
        <taxon>Methanospirillaceae</taxon>
        <taxon>Methanospirillum</taxon>
    </lineage>
</organism>
<dbReference type="AlphaFoldDB" id="A0A2V2N229"/>
<dbReference type="InterPro" id="IPR055394">
    <property type="entry name" value="Zn_ribbon_TiaS"/>
</dbReference>
<dbReference type="InterPro" id="IPR053870">
    <property type="entry name" value="TiaS-like_TCKD"/>
</dbReference>
<dbReference type="Proteomes" id="UP000245657">
    <property type="component" value="Unassembled WGS sequence"/>
</dbReference>
<proteinExistence type="inferred from homology"/>
<keyword evidence="4 6" id="KW-0547">Nucleotide-binding</keyword>
<dbReference type="InterPro" id="IPR024913">
    <property type="entry name" value="tRNA_Ile2__agm2C_synt"/>
</dbReference>
<gene>
    <name evidence="6" type="primary">tiaS</name>
    <name evidence="10" type="ORF">DK846_15550</name>
</gene>
<evidence type="ECO:0000313" key="10">
    <source>
        <dbReference type="EMBL" id="PWR70197.1"/>
    </source>
</evidence>
<protein>
    <recommendedName>
        <fullName evidence="6">tRNA(Ile2) 2-agmatinylcytidine synthetase TiaS</fullName>
        <shortName evidence="6">tRNA(Ile2)-agm2C synthetase</shortName>
        <ecNumber evidence="6">6.3.4.22</ecNumber>
    </recommendedName>
    <alternativeName>
        <fullName evidence="6">tRNA(Ile2) agmatidine synthetase</fullName>
    </alternativeName>
</protein>
<dbReference type="Pfam" id="PF22641">
    <property type="entry name" value="TiaS_TCKD"/>
    <property type="match status" value="1"/>
</dbReference>
<dbReference type="GO" id="GO:0005737">
    <property type="term" value="C:cytoplasm"/>
    <property type="evidence" value="ECO:0007669"/>
    <property type="project" value="UniProtKB-SubCell"/>
</dbReference>
<evidence type="ECO:0000256" key="2">
    <source>
        <dbReference type="ARBA" id="ARBA00022598"/>
    </source>
</evidence>
<comment type="catalytic activity">
    <reaction evidence="6">
        <text>cytidine(34) in tRNA(Ile2) + agmatine + ATP + H2O = 2-agmatinylcytidine(34) in tRNA(Ile2) + AMP + 2 phosphate + 2 H(+)</text>
        <dbReference type="Rhea" id="RHEA:43608"/>
        <dbReference type="Rhea" id="RHEA-COMP:10625"/>
        <dbReference type="Rhea" id="RHEA-COMP:10626"/>
        <dbReference type="ChEBI" id="CHEBI:15377"/>
        <dbReference type="ChEBI" id="CHEBI:15378"/>
        <dbReference type="ChEBI" id="CHEBI:30616"/>
        <dbReference type="ChEBI" id="CHEBI:43474"/>
        <dbReference type="ChEBI" id="CHEBI:58145"/>
        <dbReference type="ChEBI" id="CHEBI:82748"/>
        <dbReference type="ChEBI" id="CHEBI:83545"/>
        <dbReference type="ChEBI" id="CHEBI:456215"/>
        <dbReference type="EC" id="6.3.4.22"/>
    </reaction>
</comment>
<dbReference type="InterPro" id="IPR013696">
    <property type="entry name" value="TiaS_FLD"/>
</dbReference>
<keyword evidence="11" id="KW-1185">Reference proteome</keyword>
<feature type="domain" description="TiaS FLD" evidence="7">
    <location>
        <begin position="119"/>
        <end position="231"/>
    </location>
</feature>
<comment type="similarity">
    <text evidence="6">Belongs to the TiaS family.</text>
</comment>
<sequence>MCTTWLGAKLIRDLRVLGFSIYEARLIRLNPTIPFRTRGNAAIAIRARGDPGVAFTQACSLVSAYADLKCEKTHPGVVVAKEQLPSDFYFKAVTSVCSISEVEELLKEHALAWKGYKLGRGLIGATAAIASVLPDHTWEYLAYREETRWATPRDVNHNSLFIADEETAPHTWDTVDWERGSVVCVPHSPDPVLYGIRGDSPFAVAHAVSCIRSEPFPWGQIWLTNQGTDAHLLEGTIGSLNENSSYRICGTVLHPPITGTGGHVSLVIGNGGKELTCMAFEPTKGFRQLVRSLIPGDQIIAVGSFLNGTLNLEKFCLCSMERDEVKSAPFCSKCQKQMTSAGAGKGYKCRKCGAKAPTPETIIRDREILTGWYEVPPTARRHLARPLIRGKEVFREGSFQSVS</sequence>
<dbReference type="OrthoDB" id="39189at2157"/>
<evidence type="ECO:0000256" key="5">
    <source>
        <dbReference type="ARBA" id="ARBA00022840"/>
    </source>
</evidence>
<evidence type="ECO:0000256" key="4">
    <source>
        <dbReference type="ARBA" id="ARBA00022741"/>
    </source>
</evidence>
<keyword evidence="5 6" id="KW-0067">ATP-binding</keyword>
<dbReference type="EC" id="6.3.4.22" evidence="6"/>
<keyword evidence="3 6" id="KW-0819">tRNA processing</keyword>
<evidence type="ECO:0000256" key="3">
    <source>
        <dbReference type="ARBA" id="ARBA00022694"/>
    </source>
</evidence>
<reference evidence="10 11" key="1">
    <citation type="submission" date="2018-05" db="EMBL/GenBank/DDBJ databases">
        <title>Draft genome of Methanospirillum lacunae Ki8-1.</title>
        <authorList>
            <person name="Dueholm M.S."/>
            <person name="Nielsen P.H."/>
            <person name="Bakmann L.F."/>
            <person name="Otzen D.E."/>
        </authorList>
    </citation>
    <scope>NUCLEOTIDE SEQUENCE [LARGE SCALE GENOMIC DNA]</scope>
    <source>
        <strain evidence="10 11">Ki8-1</strain>
    </source>
</reference>
<dbReference type="Gene3D" id="2.40.50.1010">
    <property type="match status" value="1"/>
</dbReference>
<dbReference type="PANTHER" id="PTHR40705:SF1">
    <property type="entry name" value="TRNA(ILE2) 2-AGMATINYLCYTIDINE SYNTHETASE TIAS"/>
    <property type="match status" value="1"/>
</dbReference>
<keyword evidence="1 6" id="KW-0963">Cytoplasm</keyword>
<feature type="domain" description="TiaS-like TCKD" evidence="8">
    <location>
        <begin position="1"/>
        <end position="46"/>
    </location>
</feature>
<dbReference type="Pfam" id="PF23783">
    <property type="entry name" value="Zn_ribbon_TiaS"/>
    <property type="match status" value="1"/>
</dbReference>
<dbReference type="Gene3D" id="3.30.70.2200">
    <property type="match status" value="1"/>
</dbReference>
<evidence type="ECO:0000313" key="11">
    <source>
        <dbReference type="Proteomes" id="UP000245657"/>
    </source>
</evidence>
<dbReference type="GO" id="GO:0016879">
    <property type="term" value="F:ligase activity, forming carbon-nitrogen bonds"/>
    <property type="evidence" value="ECO:0007669"/>
    <property type="project" value="UniProtKB-UniRule"/>
</dbReference>
<dbReference type="HAMAP" id="MF_01892">
    <property type="entry name" value="tRNA_Ile2_agm2C_synt"/>
    <property type="match status" value="1"/>
</dbReference>
<dbReference type="CDD" id="cd04482">
    <property type="entry name" value="RPA2_OBF_like"/>
    <property type="match status" value="1"/>
</dbReference>
<comment type="subcellular location">
    <subcellularLocation>
        <location evidence="6">Cytoplasm</location>
    </subcellularLocation>
</comment>
<evidence type="ECO:0000259" key="7">
    <source>
        <dbReference type="Pfam" id="PF08489"/>
    </source>
</evidence>